<dbReference type="SUPFAM" id="SSF56014">
    <property type="entry name" value="Nitrite and sulphite reductase 4Fe-4S domain-like"/>
    <property type="match status" value="2"/>
</dbReference>
<evidence type="ECO:0000259" key="8">
    <source>
        <dbReference type="Pfam" id="PF03460"/>
    </source>
</evidence>
<dbReference type="InterPro" id="IPR045854">
    <property type="entry name" value="NO2/SO3_Rdtase_4Fe4S_sf"/>
</dbReference>
<keyword evidence="1" id="KW-0004">4Fe-4S</keyword>
<keyword evidence="6" id="KW-0411">Iron-sulfur</keyword>
<accession>A0ABN8HME1</accession>
<keyword evidence="2" id="KW-0349">Heme</keyword>
<dbReference type="InterPro" id="IPR005117">
    <property type="entry name" value="NiRdtase/SiRdtase_haem-b_fer"/>
</dbReference>
<keyword evidence="10" id="KW-1185">Reference proteome</keyword>
<dbReference type="InterPro" id="IPR006066">
    <property type="entry name" value="NO2/SO3_Rdtase_FeS/sirohaem_BS"/>
</dbReference>
<evidence type="ECO:0000256" key="6">
    <source>
        <dbReference type="ARBA" id="ARBA00023014"/>
    </source>
</evidence>
<dbReference type="InterPro" id="IPR036136">
    <property type="entry name" value="Nit/Sulf_reduc_fer-like_dom_sf"/>
</dbReference>
<dbReference type="Pfam" id="PF03460">
    <property type="entry name" value="NIR_SIR_ferr"/>
    <property type="match status" value="2"/>
</dbReference>
<evidence type="ECO:0000256" key="2">
    <source>
        <dbReference type="ARBA" id="ARBA00022617"/>
    </source>
</evidence>
<protein>
    <submittedName>
        <fullName evidence="9">Nitrite reductase</fullName>
    </submittedName>
</protein>
<feature type="domain" description="Nitrite/Sulfite reductase ferredoxin-like" evidence="8">
    <location>
        <begin position="14"/>
        <end position="80"/>
    </location>
</feature>
<evidence type="ECO:0000256" key="3">
    <source>
        <dbReference type="ARBA" id="ARBA00022723"/>
    </source>
</evidence>
<keyword evidence="5" id="KW-0408">Iron</keyword>
<organism evidence="9 10">
    <name type="scientific">Trichlorobacter ammonificans</name>
    <dbReference type="NCBI Taxonomy" id="2916410"/>
    <lineage>
        <taxon>Bacteria</taxon>
        <taxon>Pseudomonadati</taxon>
        <taxon>Thermodesulfobacteriota</taxon>
        <taxon>Desulfuromonadia</taxon>
        <taxon>Geobacterales</taxon>
        <taxon>Geobacteraceae</taxon>
        <taxon>Trichlorobacter</taxon>
    </lineage>
</organism>
<feature type="domain" description="Nitrite/Sulfite reductase ferredoxin-like" evidence="8">
    <location>
        <begin position="264"/>
        <end position="314"/>
    </location>
</feature>
<reference evidence="9 10" key="1">
    <citation type="submission" date="2022-03" db="EMBL/GenBank/DDBJ databases">
        <authorList>
            <person name="Koch H."/>
        </authorList>
    </citation>
    <scope>NUCLEOTIDE SEQUENCE [LARGE SCALE GENOMIC DNA]</scope>
    <source>
        <strain evidence="9 10">G1</strain>
    </source>
</reference>
<dbReference type="Gene3D" id="3.90.480.10">
    <property type="entry name" value="Sulfite Reductase Hemoprotein,Domain 2"/>
    <property type="match status" value="1"/>
</dbReference>
<evidence type="ECO:0000313" key="10">
    <source>
        <dbReference type="Proteomes" id="UP001295463"/>
    </source>
</evidence>
<gene>
    <name evidence="9" type="ORF">GEAMG1_2560</name>
</gene>
<name>A0ABN8HME1_9BACT</name>
<evidence type="ECO:0000259" key="7">
    <source>
        <dbReference type="Pfam" id="PF01077"/>
    </source>
</evidence>
<evidence type="ECO:0000313" key="9">
    <source>
        <dbReference type="EMBL" id="CAH2032396.1"/>
    </source>
</evidence>
<evidence type="ECO:0000256" key="1">
    <source>
        <dbReference type="ARBA" id="ARBA00022485"/>
    </source>
</evidence>
<dbReference type="InterPro" id="IPR006067">
    <property type="entry name" value="NO2/SO3_Rdtase_4Fe4S_dom"/>
</dbReference>
<dbReference type="Pfam" id="PF01077">
    <property type="entry name" value="NIR_SIR"/>
    <property type="match status" value="1"/>
</dbReference>
<dbReference type="RefSeq" id="WP_305733149.1">
    <property type="nucleotide sequence ID" value="NZ_OW150024.1"/>
</dbReference>
<dbReference type="InterPro" id="IPR051329">
    <property type="entry name" value="NIR_SIR_4Fe-4S"/>
</dbReference>
<proteinExistence type="predicted"/>
<sequence length="427" mass="46292">MTTTQQDYRLDGIYRQRQEGFFMQRVKLPAGVITAIQARSVAAIAERHAKGELHLTTRGSIEIHWLREEELPAVKRALSAVGLTSRGACGGAVRGITCSSQGAAGFPALETLARRLQRHFAGNPRFERLPKKFKIGVEADTSGRRHLIQDVGLVFAGTDERGHRYDVYLAGGLGREPQTGFLLEAGVEEQRIIPLIEAVARVYAAHTPAGKRLKHLLRRIGEPAFRLLLSREATSGEVLPPVTGFPENLAPPAEAGRIEIERFAGHLTAADLVRLAELAETTASGVLMATANQNIALHPTNEADREKTLQLLKQQGFGIAGQPFRVCPGSHLCRAGLSPTFDIAAALRERMGENGRQVTWALSGCPNSCTQPQLADIGIITSGLATDDDGTRSPRFDLCRLGPEGLGTITDRSLTLEELYQHVAAID</sequence>
<dbReference type="EMBL" id="OW150024">
    <property type="protein sequence ID" value="CAH2032396.1"/>
    <property type="molecule type" value="Genomic_DNA"/>
</dbReference>
<dbReference type="PANTHER" id="PTHR32439">
    <property type="entry name" value="FERREDOXIN--NITRITE REDUCTASE, CHLOROPLASTIC"/>
    <property type="match status" value="1"/>
</dbReference>
<feature type="domain" description="Nitrite/sulphite reductase 4Fe-4S" evidence="7">
    <location>
        <begin position="111"/>
        <end position="231"/>
    </location>
</feature>
<keyword evidence="4" id="KW-0560">Oxidoreductase</keyword>
<dbReference type="Gene3D" id="3.30.413.10">
    <property type="entry name" value="Sulfite Reductase Hemoprotein, domain 1"/>
    <property type="match status" value="2"/>
</dbReference>
<dbReference type="Proteomes" id="UP001295463">
    <property type="component" value="Chromosome"/>
</dbReference>
<dbReference type="PRINTS" id="PR00397">
    <property type="entry name" value="SIROHAEM"/>
</dbReference>
<dbReference type="SUPFAM" id="SSF55124">
    <property type="entry name" value="Nitrite/Sulfite reductase N-terminal domain-like"/>
    <property type="match status" value="2"/>
</dbReference>
<keyword evidence="3" id="KW-0479">Metal-binding</keyword>
<evidence type="ECO:0000256" key="5">
    <source>
        <dbReference type="ARBA" id="ARBA00023004"/>
    </source>
</evidence>
<evidence type="ECO:0000256" key="4">
    <source>
        <dbReference type="ARBA" id="ARBA00023002"/>
    </source>
</evidence>
<dbReference type="PANTHER" id="PTHR32439:SF9">
    <property type="entry name" value="BLR3264 PROTEIN"/>
    <property type="match status" value="1"/>
</dbReference>
<dbReference type="PROSITE" id="PS00365">
    <property type="entry name" value="NIR_SIR"/>
    <property type="match status" value="1"/>
</dbReference>